<dbReference type="InterPro" id="IPR014756">
    <property type="entry name" value="Ig_E-set"/>
</dbReference>
<organism evidence="4 5">
    <name type="scientific">Leptotrombidium deliense</name>
    <dbReference type="NCBI Taxonomy" id="299467"/>
    <lineage>
        <taxon>Eukaryota</taxon>
        <taxon>Metazoa</taxon>
        <taxon>Ecdysozoa</taxon>
        <taxon>Arthropoda</taxon>
        <taxon>Chelicerata</taxon>
        <taxon>Arachnida</taxon>
        <taxon>Acari</taxon>
        <taxon>Acariformes</taxon>
        <taxon>Trombidiformes</taxon>
        <taxon>Prostigmata</taxon>
        <taxon>Anystina</taxon>
        <taxon>Parasitengona</taxon>
        <taxon>Trombiculoidea</taxon>
        <taxon>Trombiculidae</taxon>
        <taxon>Leptotrombidium</taxon>
    </lineage>
</organism>
<feature type="chain" id="PRO_5019036779" evidence="2">
    <location>
        <begin position="22"/>
        <end position="205"/>
    </location>
</feature>
<dbReference type="InterPro" id="IPR001102">
    <property type="entry name" value="Transglutaminase_N"/>
</dbReference>
<dbReference type="Pfam" id="PF00868">
    <property type="entry name" value="Transglut_N"/>
    <property type="match status" value="1"/>
</dbReference>
<dbReference type="GO" id="GO:0003810">
    <property type="term" value="F:protein-glutamine gamma-glutamyltransferase activity"/>
    <property type="evidence" value="ECO:0007669"/>
    <property type="project" value="TreeGrafter"/>
</dbReference>
<dbReference type="PANTHER" id="PTHR11590">
    <property type="entry name" value="PROTEIN-GLUTAMINE GAMMA-GLUTAMYLTRANSFERASE"/>
    <property type="match status" value="1"/>
</dbReference>
<keyword evidence="4" id="KW-0808">Transferase</keyword>
<dbReference type="InterPro" id="IPR038765">
    <property type="entry name" value="Papain-like_cys_pep_sf"/>
</dbReference>
<evidence type="ECO:0000313" key="5">
    <source>
        <dbReference type="Proteomes" id="UP000288716"/>
    </source>
</evidence>
<dbReference type="AlphaFoldDB" id="A0A443S9M0"/>
<dbReference type="Gene3D" id="2.60.40.10">
    <property type="entry name" value="Immunoglobulins"/>
    <property type="match status" value="1"/>
</dbReference>
<dbReference type="SUPFAM" id="SSF81296">
    <property type="entry name" value="E set domains"/>
    <property type="match status" value="1"/>
</dbReference>
<accession>A0A443S9M0</accession>
<evidence type="ECO:0000256" key="2">
    <source>
        <dbReference type="SAM" id="SignalP"/>
    </source>
</evidence>
<comment type="similarity">
    <text evidence="1">Belongs to the transglutaminase superfamily. Transglutaminase family.</text>
</comment>
<dbReference type="VEuPathDB" id="VectorBase:LDEU007819"/>
<dbReference type="InterPro" id="IPR050779">
    <property type="entry name" value="Transglutaminase"/>
</dbReference>
<dbReference type="SUPFAM" id="SSF54001">
    <property type="entry name" value="Cysteine proteinases"/>
    <property type="match status" value="1"/>
</dbReference>
<dbReference type="OrthoDB" id="437511at2759"/>
<feature type="signal peptide" evidence="2">
    <location>
        <begin position="1"/>
        <end position="21"/>
    </location>
</feature>
<dbReference type="Gene3D" id="3.90.260.10">
    <property type="entry name" value="Transglutaminase-like"/>
    <property type="match status" value="1"/>
</dbReference>
<dbReference type="InterPro" id="IPR036985">
    <property type="entry name" value="Transglutaminase-like_sf"/>
</dbReference>
<reference evidence="4 5" key="1">
    <citation type="journal article" date="2018" name="Gigascience">
        <title>Genomes of trombidid mites reveal novel predicted allergens and laterally-transferred genes associated with secondary metabolism.</title>
        <authorList>
            <person name="Dong X."/>
            <person name="Chaisiri K."/>
            <person name="Xia D."/>
            <person name="Armstrong S.D."/>
            <person name="Fang Y."/>
            <person name="Donnelly M.J."/>
            <person name="Kadowaki T."/>
            <person name="McGarry J.W."/>
            <person name="Darby A.C."/>
            <person name="Makepeace B.L."/>
        </authorList>
    </citation>
    <scope>NUCLEOTIDE SEQUENCE [LARGE SCALE GENOMIC DNA]</scope>
    <source>
        <strain evidence="4">UoL-UT</strain>
    </source>
</reference>
<protein>
    <submittedName>
        <fullName evidence="4">Protein-glutamine gamma-glutamyltransferase K-like protein</fullName>
    </submittedName>
</protein>
<evidence type="ECO:0000256" key="1">
    <source>
        <dbReference type="ARBA" id="ARBA00005968"/>
    </source>
</evidence>
<keyword evidence="5" id="KW-1185">Reference proteome</keyword>
<comment type="caution">
    <text evidence="4">The sequence shown here is derived from an EMBL/GenBank/DDBJ whole genome shotgun (WGS) entry which is preliminary data.</text>
</comment>
<dbReference type="Proteomes" id="UP000288716">
    <property type="component" value="Unassembled WGS sequence"/>
</dbReference>
<feature type="domain" description="Transglutaminase N-terminal" evidence="3">
    <location>
        <begin position="30"/>
        <end position="83"/>
    </location>
</feature>
<name>A0A443S9M0_9ACAR</name>
<evidence type="ECO:0000259" key="3">
    <source>
        <dbReference type="Pfam" id="PF00868"/>
    </source>
</evidence>
<keyword evidence="2" id="KW-0732">Signal</keyword>
<dbReference type="InterPro" id="IPR013783">
    <property type="entry name" value="Ig-like_fold"/>
</dbReference>
<dbReference type="EMBL" id="NCKV01005196">
    <property type="protein sequence ID" value="RWS24221.1"/>
    <property type="molecule type" value="Genomic_DNA"/>
</dbReference>
<proteinExistence type="inferred from homology"/>
<gene>
    <name evidence="4" type="ORF">B4U80_13883</name>
</gene>
<sequence>MFSSFSCVLLAISFTLNSVKCNSIVKYYPHIQANAENHNTRKYQTINEGSGQLVLRRGQVFIVELDLSKPFDANTDDVMVVASPINPLFEHKTFMAVLYIIEKYGLSPITRSDPVMLSRAFSSLVNSNDNLGVLVGRWDGKYESHEASNGLYRCGPCPRNAAKYGKMFIEYDAPFLYSEVNADVINWMQDASGLNMTKTSRNKLT</sequence>
<evidence type="ECO:0000313" key="4">
    <source>
        <dbReference type="EMBL" id="RWS24221.1"/>
    </source>
</evidence>
<dbReference type="PANTHER" id="PTHR11590:SF40">
    <property type="entry name" value="HEMOCYTE PROTEIN-GLUTAMINE GAMMA-GLUTAMYLTRANSFERASE-LIKE PROTEIN"/>
    <property type="match status" value="1"/>
</dbReference>